<name>A0AAV7T0F1_PLEWA</name>
<proteinExistence type="predicted"/>
<dbReference type="Proteomes" id="UP001066276">
    <property type="component" value="Chromosome 4_1"/>
</dbReference>
<dbReference type="AlphaFoldDB" id="A0AAV7T0F1"/>
<keyword evidence="3" id="KW-1185">Reference proteome</keyword>
<organism evidence="2 3">
    <name type="scientific">Pleurodeles waltl</name>
    <name type="common">Iberian ribbed newt</name>
    <dbReference type="NCBI Taxonomy" id="8319"/>
    <lineage>
        <taxon>Eukaryota</taxon>
        <taxon>Metazoa</taxon>
        <taxon>Chordata</taxon>
        <taxon>Craniata</taxon>
        <taxon>Vertebrata</taxon>
        <taxon>Euteleostomi</taxon>
        <taxon>Amphibia</taxon>
        <taxon>Batrachia</taxon>
        <taxon>Caudata</taxon>
        <taxon>Salamandroidea</taxon>
        <taxon>Salamandridae</taxon>
        <taxon>Pleurodelinae</taxon>
        <taxon>Pleurodeles</taxon>
    </lineage>
</organism>
<comment type="caution">
    <text evidence="2">The sequence shown here is derived from an EMBL/GenBank/DDBJ whole genome shotgun (WGS) entry which is preliminary data.</text>
</comment>
<evidence type="ECO:0000313" key="3">
    <source>
        <dbReference type="Proteomes" id="UP001066276"/>
    </source>
</evidence>
<accession>A0AAV7T0F1</accession>
<gene>
    <name evidence="2" type="ORF">NDU88_001886</name>
</gene>
<evidence type="ECO:0000256" key="1">
    <source>
        <dbReference type="SAM" id="MobiDB-lite"/>
    </source>
</evidence>
<dbReference type="EMBL" id="JANPWB010000007">
    <property type="protein sequence ID" value="KAJ1170005.1"/>
    <property type="molecule type" value="Genomic_DNA"/>
</dbReference>
<reference evidence="2" key="1">
    <citation type="journal article" date="2022" name="bioRxiv">
        <title>Sequencing and chromosome-scale assembly of the giantPleurodeles waltlgenome.</title>
        <authorList>
            <person name="Brown T."/>
            <person name="Elewa A."/>
            <person name="Iarovenko S."/>
            <person name="Subramanian E."/>
            <person name="Araus A.J."/>
            <person name="Petzold A."/>
            <person name="Susuki M."/>
            <person name="Suzuki K.-i.T."/>
            <person name="Hayashi T."/>
            <person name="Toyoda A."/>
            <person name="Oliveira C."/>
            <person name="Osipova E."/>
            <person name="Leigh N.D."/>
            <person name="Simon A."/>
            <person name="Yun M.H."/>
        </authorList>
    </citation>
    <scope>NUCLEOTIDE SEQUENCE</scope>
    <source>
        <strain evidence="2">20211129_DDA</strain>
        <tissue evidence="2">Liver</tissue>
    </source>
</reference>
<sequence>MARPWERRRPGNQTAPEAETALRLRPPNEYQPQPAGPDRGCRSRTRGRCAIQRAQEGGPTGDRTRGRRRREWATPEQTGPGIDRGPVVRQTRHREHGYRCTDPGSTTSEGRRHRGTCAGDPRPLSPGRRTTKWWTTGPVARNPGPAGP</sequence>
<feature type="region of interest" description="Disordered" evidence="1">
    <location>
        <begin position="1"/>
        <end position="148"/>
    </location>
</feature>
<protein>
    <submittedName>
        <fullName evidence="2">Uncharacterized protein</fullName>
    </submittedName>
</protein>
<evidence type="ECO:0000313" key="2">
    <source>
        <dbReference type="EMBL" id="KAJ1170005.1"/>
    </source>
</evidence>